<dbReference type="PROSITE" id="PS51462">
    <property type="entry name" value="NUDIX"/>
    <property type="match status" value="1"/>
</dbReference>
<sequence>MDHRFLRHIEACNNAESFGDDLPLRVAGQVVGWLPPRLAEELPLLSPHLFPSADGVALDPSLPDAEARTTVLSALTAELVRLGRLRLRDEPFDVRATPDGPVLARIDRAAVAFLGILSRGAHLNGLVRRADGLHLWVGWRARNKALAPGKLDNVVAGGVPAGLSPTETLLKEAEEEASMPRALATKAREVGAVSYVMRNEGEGLRRDILHCFDLELPEDFTPVPGDDEVERFELWPARRVLEAVRDGDAVKFNVSLVLIDLFLREGMLDDEDGALRRGLSRFR</sequence>
<evidence type="ECO:0000313" key="3">
    <source>
        <dbReference type="Proteomes" id="UP001589865"/>
    </source>
</evidence>
<reference evidence="2 3" key="1">
    <citation type="submission" date="2024-09" db="EMBL/GenBank/DDBJ databases">
        <authorList>
            <person name="Sun Q."/>
            <person name="Mori K."/>
        </authorList>
    </citation>
    <scope>NUCLEOTIDE SEQUENCE [LARGE SCALE GENOMIC DNA]</scope>
    <source>
        <strain evidence="2 3">TBRC 5777</strain>
    </source>
</reference>
<dbReference type="EMBL" id="JBHLUN010000007">
    <property type="protein sequence ID" value="MFC0408792.1"/>
    <property type="molecule type" value="Genomic_DNA"/>
</dbReference>
<name>A0ABV6JSU2_9PROT</name>
<dbReference type="CDD" id="cd03676">
    <property type="entry name" value="NUDIX_Tnr3_like"/>
    <property type="match status" value="1"/>
</dbReference>
<evidence type="ECO:0000259" key="1">
    <source>
        <dbReference type="PROSITE" id="PS51462"/>
    </source>
</evidence>
<comment type="caution">
    <text evidence="2">The sequence shown here is derived from an EMBL/GenBank/DDBJ whole genome shotgun (WGS) entry which is preliminary data.</text>
</comment>
<evidence type="ECO:0000313" key="2">
    <source>
        <dbReference type="EMBL" id="MFC0408792.1"/>
    </source>
</evidence>
<organism evidence="2 3">
    <name type="scientific">Roseomonas elaeocarpi</name>
    <dbReference type="NCBI Taxonomy" id="907779"/>
    <lineage>
        <taxon>Bacteria</taxon>
        <taxon>Pseudomonadati</taxon>
        <taxon>Pseudomonadota</taxon>
        <taxon>Alphaproteobacteria</taxon>
        <taxon>Acetobacterales</taxon>
        <taxon>Roseomonadaceae</taxon>
        <taxon>Roseomonas</taxon>
    </lineage>
</organism>
<protein>
    <submittedName>
        <fullName evidence="2">DUF4743 domain-containing protein</fullName>
    </submittedName>
</protein>
<dbReference type="Proteomes" id="UP001589865">
    <property type="component" value="Unassembled WGS sequence"/>
</dbReference>
<accession>A0ABV6JSU2</accession>
<dbReference type="Pfam" id="PF00293">
    <property type="entry name" value="NUDIX"/>
    <property type="match status" value="1"/>
</dbReference>
<dbReference type="Gene3D" id="3.90.79.10">
    <property type="entry name" value="Nucleoside Triphosphate Pyrophosphohydrolase"/>
    <property type="match status" value="1"/>
</dbReference>
<feature type="domain" description="Nudix hydrolase" evidence="1">
    <location>
        <begin position="118"/>
        <end position="260"/>
    </location>
</feature>
<dbReference type="InterPro" id="IPR000086">
    <property type="entry name" value="NUDIX_hydrolase_dom"/>
</dbReference>
<dbReference type="RefSeq" id="WP_377044544.1">
    <property type="nucleotide sequence ID" value="NZ_JBHLUN010000007.1"/>
</dbReference>
<dbReference type="InterPro" id="IPR015797">
    <property type="entry name" value="NUDIX_hydrolase-like_dom_sf"/>
</dbReference>
<dbReference type="InterPro" id="IPR031804">
    <property type="entry name" value="DUF4743"/>
</dbReference>
<proteinExistence type="predicted"/>
<gene>
    <name evidence="2" type="ORF">ACFFGY_11060</name>
</gene>
<dbReference type="Pfam" id="PF15916">
    <property type="entry name" value="DUF4743"/>
    <property type="match status" value="1"/>
</dbReference>
<keyword evidence="3" id="KW-1185">Reference proteome</keyword>
<dbReference type="SUPFAM" id="SSF55811">
    <property type="entry name" value="Nudix"/>
    <property type="match status" value="1"/>
</dbReference>